<evidence type="ECO:0000256" key="5">
    <source>
        <dbReference type="PROSITE-ProRule" id="PRU01161"/>
    </source>
</evidence>
<feature type="short sequence motif" description="GXSXG" evidence="5">
    <location>
        <begin position="244"/>
        <end position="248"/>
    </location>
</feature>
<dbReference type="Proteomes" id="UP001210925">
    <property type="component" value="Unassembled WGS sequence"/>
</dbReference>
<sequence>MKKSTTVKKRNSSKTYHTGVNRTQYLISYSYYIVKIPILIYAAVNILRTLLIYSVARVVVKIFEYISDSTSKSSDLKQRMSKANSYSEWTDYAVELDQMLELDVWKTSNTPETIFDEPLLIKITNRMHRFQVSKATNQLCDILEYSACKNDLAGVEHEALYSRCYFGTKDTVNEYVTQVLDSLNYLDGCKDLDTLQKSVLFKRLSMSYGRTALCLSGGATLGYFHLGVLKSLWEQKLLPDIISGTSAGSMMAAMVCCRTDEELKRDIFVPELAKRINCCKLSIYERLNNFMKYHTLFTAEHFREAARWFCKEDMTFLEAYKLTGKILNITLLNYINTPHITIASATVASSAVPGVLPPCELFRKTADGKIVPYRDDGKLWRDGSMKSDIPEKELQQQFRVRHIIVSQVNPHVFLFFFHAKGSAGAPPSHRDGKGWRGGYIASSIVKYHKLELLKWVTFIRDADLFPYFFDADFSNLWVQGFEGNTTITMDTPSFNNLFNLIYDPDVNTLRDYMKRGERQTWPKLVMIRNRLSIEETIIRLLKKYNPKKDINIVDSQENLIDI</sequence>
<dbReference type="InterPro" id="IPR021771">
    <property type="entry name" value="Triacylglycerol_lipase_N"/>
</dbReference>
<keyword evidence="6" id="KW-0472">Membrane</keyword>
<dbReference type="InterPro" id="IPR002641">
    <property type="entry name" value="PNPLA_dom"/>
</dbReference>
<comment type="caution">
    <text evidence="8">The sequence shown here is derived from an EMBL/GenBank/DDBJ whole genome shotgun (WGS) entry which is preliminary data.</text>
</comment>
<dbReference type="GO" id="GO:0004806">
    <property type="term" value="F:triacylglycerol lipase activity"/>
    <property type="evidence" value="ECO:0007669"/>
    <property type="project" value="InterPro"/>
</dbReference>
<evidence type="ECO:0000256" key="4">
    <source>
        <dbReference type="ARBA" id="ARBA00023098"/>
    </source>
</evidence>
<comment type="caution">
    <text evidence="5">Lacks conserved residue(s) required for the propagation of feature annotation.</text>
</comment>
<keyword evidence="6" id="KW-1133">Transmembrane helix</keyword>
<feature type="transmembrane region" description="Helical" evidence="6">
    <location>
        <begin position="32"/>
        <end position="56"/>
    </location>
</feature>
<dbReference type="Pfam" id="PF11815">
    <property type="entry name" value="DUF3336"/>
    <property type="match status" value="1"/>
</dbReference>
<dbReference type="PANTHER" id="PTHR14226:SF66">
    <property type="entry name" value="TRIACYLGLYCEROL LIPASE PTL2"/>
    <property type="match status" value="1"/>
</dbReference>
<dbReference type="AlphaFoldDB" id="A0AAD5Y6S2"/>
<dbReference type="PANTHER" id="PTHR14226">
    <property type="entry name" value="NEUROPATHY TARGET ESTERASE/SWISS CHEESE D.MELANOGASTER"/>
    <property type="match status" value="1"/>
</dbReference>
<evidence type="ECO:0000256" key="3">
    <source>
        <dbReference type="ARBA" id="ARBA00022963"/>
    </source>
</evidence>
<dbReference type="GO" id="GO:0016042">
    <property type="term" value="P:lipid catabolic process"/>
    <property type="evidence" value="ECO:0007669"/>
    <property type="project" value="UniProtKB-UniRule"/>
</dbReference>
<organism evidence="8 9">
    <name type="scientific">Boothiomyces macroporosus</name>
    <dbReference type="NCBI Taxonomy" id="261099"/>
    <lineage>
        <taxon>Eukaryota</taxon>
        <taxon>Fungi</taxon>
        <taxon>Fungi incertae sedis</taxon>
        <taxon>Chytridiomycota</taxon>
        <taxon>Chytridiomycota incertae sedis</taxon>
        <taxon>Chytridiomycetes</taxon>
        <taxon>Rhizophydiales</taxon>
        <taxon>Terramycetaceae</taxon>
        <taxon>Boothiomyces</taxon>
    </lineage>
</organism>
<proteinExistence type="inferred from homology"/>
<accession>A0AAD5Y6S2</accession>
<evidence type="ECO:0000259" key="7">
    <source>
        <dbReference type="PROSITE" id="PS51635"/>
    </source>
</evidence>
<name>A0AAD5Y6S2_9FUNG</name>
<keyword evidence="3 5" id="KW-0442">Lipid degradation</keyword>
<reference evidence="8" key="1">
    <citation type="submission" date="2020-05" db="EMBL/GenBank/DDBJ databases">
        <title>Phylogenomic resolution of chytrid fungi.</title>
        <authorList>
            <person name="Stajich J.E."/>
            <person name="Amses K."/>
            <person name="Simmons R."/>
            <person name="Seto K."/>
            <person name="Myers J."/>
            <person name="Bonds A."/>
            <person name="Quandt C.A."/>
            <person name="Barry K."/>
            <person name="Liu P."/>
            <person name="Grigoriev I."/>
            <person name="Longcore J.E."/>
            <person name="James T.Y."/>
        </authorList>
    </citation>
    <scope>NUCLEOTIDE SEQUENCE</scope>
    <source>
        <strain evidence="8">PLAUS21</strain>
    </source>
</reference>
<feature type="active site" description="Proton acceptor" evidence="5">
    <location>
        <position position="382"/>
    </location>
</feature>
<protein>
    <recommendedName>
        <fullName evidence="7">PNPLA domain-containing protein</fullName>
    </recommendedName>
</protein>
<evidence type="ECO:0000256" key="2">
    <source>
        <dbReference type="ARBA" id="ARBA00022801"/>
    </source>
</evidence>
<dbReference type="InterPro" id="IPR016035">
    <property type="entry name" value="Acyl_Trfase/lysoPLipase"/>
</dbReference>
<keyword evidence="4 5" id="KW-0443">Lipid metabolism</keyword>
<keyword evidence="9" id="KW-1185">Reference proteome</keyword>
<dbReference type="PROSITE" id="PS51635">
    <property type="entry name" value="PNPLA"/>
    <property type="match status" value="1"/>
</dbReference>
<evidence type="ECO:0000256" key="1">
    <source>
        <dbReference type="ARBA" id="ARBA00006104"/>
    </source>
</evidence>
<evidence type="ECO:0000313" key="8">
    <source>
        <dbReference type="EMBL" id="KAJ3262658.1"/>
    </source>
</evidence>
<gene>
    <name evidence="8" type="ORF">HK103_000187</name>
</gene>
<dbReference type="Pfam" id="PF01734">
    <property type="entry name" value="Patatin"/>
    <property type="match status" value="1"/>
</dbReference>
<dbReference type="SUPFAM" id="SSF52151">
    <property type="entry name" value="FabD/lysophospholipase-like"/>
    <property type="match status" value="1"/>
</dbReference>
<evidence type="ECO:0000256" key="6">
    <source>
        <dbReference type="SAM" id="Phobius"/>
    </source>
</evidence>
<dbReference type="EMBL" id="JADGKB010000001">
    <property type="protein sequence ID" value="KAJ3262658.1"/>
    <property type="molecule type" value="Genomic_DNA"/>
</dbReference>
<dbReference type="Gene3D" id="3.40.1090.10">
    <property type="entry name" value="Cytosolic phospholipase A2 catalytic domain"/>
    <property type="match status" value="2"/>
</dbReference>
<comment type="similarity">
    <text evidence="1">Belongs to the PLPL family.</text>
</comment>
<keyword evidence="6" id="KW-0812">Transmembrane</keyword>
<dbReference type="GO" id="GO:0006641">
    <property type="term" value="P:triglyceride metabolic process"/>
    <property type="evidence" value="ECO:0007669"/>
    <property type="project" value="UniProtKB-ARBA"/>
</dbReference>
<dbReference type="InterPro" id="IPR050301">
    <property type="entry name" value="NTE"/>
</dbReference>
<evidence type="ECO:0000313" key="9">
    <source>
        <dbReference type="Proteomes" id="UP001210925"/>
    </source>
</evidence>
<feature type="active site" description="Nucleophile" evidence="5">
    <location>
        <position position="246"/>
    </location>
</feature>
<feature type="domain" description="PNPLA" evidence="7">
    <location>
        <begin position="213"/>
        <end position="395"/>
    </location>
</feature>
<keyword evidence="2 5" id="KW-0378">Hydrolase</keyword>